<evidence type="ECO:0000259" key="2">
    <source>
        <dbReference type="Pfam" id="PF11001"/>
    </source>
</evidence>
<feature type="compositionally biased region" description="Polar residues" evidence="1">
    <location>
        <begin position="793"/>
        <end position="809"/>
    </location>
</feature>
<evidence type="ECO:0000313" key="4">
    <source>
        <dbReference type="Proteomes" id="UP000245768"/>
    </source>
</evidence>
<evidence type="ECO:0000256" key="1">
    <source>
        <dbReference type="SAM" id="MobiDB-lite"/>
    </source>
</evidence>
<accession>A0A316YNE8</accession>
<dbReference type="InterPro" id="IPR047092">
    <property type="entry name" value="AFUB_07903/YDR124W-like_hel"/>
</dbReference>
<protein>
    <recommendedName>
        <fullName evidence="2">Subtelomeric hrmA-associated cluster protein AFUB-079030/YDR124W-like helical bundle domain-containing protein</fullName>
    </recommendedName>
</protein>
<evidence type="ECO:0000313" key="3">
    <source>
        <dbReference type="EMBL" id="PWN89583.1"/>
    </source>
</evidence>
<dbReference type="STRING" id="215250.A0A316YNE8"/>
<name>A0A316YNE8_9BASI</name>
<feature type="compositionally biased region" description="Basic residues" evidence="1">
    <location>
        <begin position="863"/>
        <end position="872"/>
    </location>
</feature>
<feature type="compositionally biased region" description="Low complexity" evidence="1">
    <location>
        <begin position="290"/>
        <end position="305"/>
    </location>
</feature>
<dbReference type="EMBL" id="KZ819637">
    <property type="protein sequence ID" value="PWN89583.1"/>
    <property type="molecule type" value="Genomic_DNA"/>
</dbReference>
<feature type="domain" description="Subtelomeric hrmA-associated cluster protein AFUB-079030/YDR124W-like helical bundle" evidence="2">
    <location>
        <begin position="313"/>
        <end position="429"/>
    </location>
</feature>
<dbReference type="OrthoDB" id="5338458at2759"/>
<feature type="region of interest" description="Disordered" evidence="1">
    <location>
        <begin position="277"/>
        <end position="308"/>
    </location>
</feature>
<dbReference type="InterPro" id="IPR021264">
    <property type="entry name" value="AFUB_079030/YDR124W-like"/>
</dbReference>
<feature type="compositionally biased region" description="Basic residues" evidence="1">
    <location>
        <begin position="484"/>
        <end position="497"/>
    </location>
</feature>
<dbReference type="Pfam" id="PF11001">
    <property type="entry name" value="AFUB_07903_YDR124W_hel"/>
    <property type="match status" value="1"/>
</dbReference>
<feature type="region of interest" description="Disordered" evidence="1">
    <location>
        <begin position="646"/>
        <end position="683"/>
    </location>
</feature>
<dbReference type="PANTHER" id="PTHR36102">
    <property type="entry name" value="CHROMOSOME 10, WHOLE GENOME SHOTGUN SEQUENCE"/>
    <property type="match status" value="1"/>
</dbReference>
<gene>
    <name evidence="3" type="ORF">FA10DRAFT_148300</name>
</gene>
<dbReference type="GeneID" id="37040002"/>
<feature type="compositionally biased region" description="Polar residues" evidence="1">
    <location>
        <begin position="500"/>
        <end position="509"/>
    </location>
</feature>
<dbReference type="PANTHER" id="PTHR36102:SF1">
    <property type="entry name" value="YDR124W-LIKE HELICAL BUNDLE DOMAIN-CONTAINING PROTEIN"/>
    <property type="match status" value="1"/>
</dbReference>
<dbReference type="AlphaFoldDB" id="A0A316YNE8"/>
<feature type="region of interest" description="Disordered" evidence="1">
    <location>
        <begin position="453"/>
        <end position="532"/>
    </location>
</feature>
<reference evidence="3 4" key="1">
    <citation type="journal article" date="2018" name="Mol. Biol. Evol.">
        <title>Broad Genomic Sampling Reveals a Smut Pathogenic Ancestry of the Fungal Clade Ustilaginomycotina.</title>
        <authorList>
            <person name="Kijpornyongpan T."/>
            <person name="Mondo S.J."/>
            <person name="Barry K."/>
            <person name="Sandor L."/>
            <person name="Lee J."/>
            <person name="Lipzen A."/>
            <person name="Pangilinan J."/>
            <person name="LaButti K."/>
            <person name="Hainaut M."/>
            <person name="Henrissat B."/>
            <person name="Grigoriev I.V."/>
            <person name="Spatafora J.W."/>
            <person name="Aime M.C."/>
        </authorList>
    </citation>
    <scope>NUCLEOTIDE SEQUENCE [LARGE SCALE GENOMIC DNA]</scope>
    <source>
        <strain evidence="3 4">MCA 4198</strain>
    </source>
</reference>
<feature type="region of interest" description="Disordered" evidence="1">
    <location>
        <begin position="170"/>
        <end position="259"/>
    </location>
</feature>
<feature type="compositionally biased region" description="Polar residues" evidence="1">
    <location>
        <begin position="457"/>
        <end position="468"/>
    </location>
</feature>
<keyword evidence="4" id="KW-1185">Reference proteome</keyword>
<feature type="compositionally biased region" description="Polar residues" evidence="1">
    <location>
        <begin position="829"/>
        <end position="860"/>
    </location>
</feature>
<dbReference type="InParanoid" id="A0A316YNE8"/>
<feature type="compositionally biased region" description="Acidic residues" evidence="1">
    <location>
        <begin position="106"/>
        <end position="130"/>
    </location>
</feature>
<feature type="region of interest" description="Disordered" evidence="1">
    <location>
        <begin position="745"/>
        <end position="893"/>
    </location>
</feature>
<organism evidence="3 4">
    <name type="scientific">Acaromyces ingoldii</name>
    <dbReference type="NCBI Taxonomy" id="215250"/>
    <lineage>
        <taxon>Eukaryota</taxon>
        <taxon>Fungi</taxon>
        <taxon>Dikarya</taxon>
        <taxon>Basidiomycota</taxon>
        <taxon>Ustilaginomycotina</taxon>
        <taxon>Exobasidiomycetes</taxon>
        <taxon>Exobasidiales</taxon>
        <taxon>Cryptobasidiaceae</taxon>
        <taxon>Acaromyces</taxon>
    </lineage>
</organism>
<feature type="region of interest" description="Disordered" evidence="1">
    <location>
        <begin position="82"/>
        <end position="144"/>
    </location>
</feature>
<feature type="compositionally biased region" description="Low complexity" evidence="1">
    <location>
        <begin position="810"/>
        <end position="822"/>
    </location>
</feature>
<feature type="compositionally biased region" description="Low complexity" evidence="1">
    <location>
        <begin position="176"/>
        <end position="197"/>
    </location>
</feature>
<feature type="compositionally biased region" description="Low complexity" evidence="1">
    <location>
        <begin position="747"/>
        <end position="792"/>
    </location>
</feature>
<dbReference type="Proteomes" id="UP000245768">
    <property type="component" value="Unassembled WGS sequence"/>
</dbReference>
<proteinExistence type="predicted"/>
<dbReference type="RefSeq" id="XP_025376781.1">
    <property type="nucleotide sequence ID" value="XM_025518086.1"/>
</dbReference>
<sequence length="893" mass="96655">MPRIPVRIEPYSSPSRQHRHYKNKRDQVLRALGKSAYINGSHFAIMWVSARGDVETYASEALQGRLDDWFNTSGIADEAKKLVLEGNNGEASRRRKPPMTRGGDGSDGELEGEALEGDEDDEDEEDEGDDSGSLSAATDGATMRGSITPLIQADDVFTDPNQATSLQASQARLSHGNGMSNNGSTNNNNNMTQQQQGLRRPKIGRSSSTSTGLRAGRKPISPLDTNVANEQYKRESGHSLLHPHSATESRFQDKSSGIGSSNSLGLGLGLGVPMSASTDGGALDMPPRPSTASGRLSTGRSSSSGNVSFETKLNNEAARRAFLELRFSQLQQGMCKTVAKAWIKIIEPKKQTRCPYNKGEEGKPDWWPAGVRHKEPDHLMKPERHQLLLTILRSPKIQVARLQLATAEVVALMRAEKVQLLLDIYRIAREEEKMREAGVDMDTPMTVAVSTLDGWSENDQVATNVDSSNGTANADDDDEGAAGGRRRNSALASRKRSLPLTRSVSTASAVSGARKRGRPSASNSAASPTLMADGTMANEQLEQRRPSSSNATSWLMQEVTNNNMRRNHFSAAAAQASAAAAVSANHKGSVASFDSQYGIYTPLTGSSLLADPGFAAAAAASSSSPTNIAGHNASFAGYMSAPQPPHAQLYPGNTSFNFDAAGQSHHHPHPSNQQQQGHMHQAHYSALAARGHDASNLFAYTSVDQRREDVASSEGQDASSASALGLQGMNLHWSQGSFMDNGNQWWQQQQHQHQQQQQQHHQQQHQQHQTHAQQGLHQAPSSDQQAPSSQQSTHQGDVSQAEASFDNSFSTIDTTGPTTPSTRDAGQQHHFQSSTIVKRQAPSSDELGTNYELSLSSSATKPHLQHHHHHHQSSTQQQQQQASAFEPWVSHSQ</sequence>